<dbReference type="Proteomes" id="UP000277582">
    <property type="component" value="Unassembled WGS sequence"/>
</dbReference>
<accession>A0A3R9RN59</accession>
<dbReference type="OrthoDB" id="351263at2157"/>
<keyword evidence="2" id="KW-1185">Reference proteome</keyword>
<dbReference type="Gene3D" id="3.20.20.80">
    <property type="entry name" value="Glycosidases"/>
    <property type="match status" value="1"/>
</dbReference>
<protein>
    <submittedName>
        <fullName evidence="1">Uncharacterized protein</fullName>
    </submittedName>
</protein>
<organism evidence="1 2">
    <name type="scientific">Candidatus Methanodesulfokora washburnensis</name>
    <dbReference type="NCBI Taxonomy" id="2478471"/>
    <lineage>
        <taxon>Archaea</taxon>
        <taxon>Thermoproteota</taxon>
        <taxon>Candidatus Korarchaeia</taxon>
        <taxon>Candidatus Korarchaeia incertae sedis</taxon>
        <taxon>Candidatus Methanodesulfokora</taxon>
    </lineage>
</organism>
<sequence>MRSYQKAILVIAAIIVIAILMGLPEISKPSEMPKTPETQKQSTSNISQNEISLSWEPIRIVNDKIYDIRVEIKVKNADQLKWLKLKLIPVEYSYFISSYGMRQENYSAVFPNESIRSVDLQPGNISVNFTNLAGGREYIISAEGEDSAGRILRKEVKTPYIRQYENIAPLDDILIGAFYYPWYNEDDPWFHFWFNEKEWESLGYRLSPLLGHYASNDPILISKHIDWATGHGIDYFLISWGYAGGPGGFNDMVLKEILRNQLIGQIKFAILYESGGRLKKNEKGEFNLSDSTNREQLINDFNYLAENYFSHPSYLEVKGGKVVFFDASRFFIGDVQSALKQLREAAKTHQLYLICDALGNFLPPTDQKMMELLRSFDAVSADDMWVNNYGDPDARRDFVSYTDKALGLWKSHTDEYNHDLIPSINPGWEPYLYFKLFPNFNAPFLERSAERYGKLVSIALKYGNHVIVGHFNEFFAHNHIEPDTKDGFAYLEVLRNILMRKN</sequence>
<gene>
    <name evidence="1" type="ORF">D6D85_08420</name>
</gene>
<dbReference type="EMBL" id="RCOS01000097">
    <property type="protein sequence ID" value="RSN74280.1"/>
    <property type="molecule type" value="Genomic_DNA"/>
</dbReference>
<proteinExistence type="predicted"/>
<dbReference type="AlphaFoldDB" id="A0A3R9RN59"/>
<dbReference type="RefSeq" id="WP_125671555.1">
    <property type="nucleotide sequence ID" value="NZ_RCOS01000097.1"/>
</dbReference>
<evidence type="ECO:0000313" key="2">
    <source>
        <dbReference type="Proteomes" id="UP000277582"/>
    </source>
</evidence>
<evidence type="ECO:0000313" key="1">
    <source>
        <dbReference type="EMBL" id="RSN74280.1"/>
    </source>
</evidence>
<name>A0A3R9RN59_9CREN</name>
<reference evidence="1 2" key="1">
    <citation type="submission" date="2018-10" db="EMBL/GenBank/DDBJ databases">
        <title>Co-occurring genomic capacity for anaerobic methane metabolism and dissimilatory sulfite reduction discovered in the Korarchaeota.</title>
        <authorList>
            <person name="Mckay L.J."/>
            <person name="Dlakic M."/>
            <person name="Fields M.W."/>
            <person name="Delmont T.O."/>
            <person name="Eren A.M."/>
            <person name="Jay Z.J."/>
            <person name="Klingelsmith K.B."/>
            <person name="Rusch D.B."/>
            <person name="Inskeep W.P."/>
        </authorList>
    </citation>
    <scope>NUCLEOTIDE SEQUENCE [LARGE SCALE GENOMIC DNA]</scope>
    <source>
        <strain evidence="1 2">MDKW</strain>
    </source>
</reference>
<comment type="caution">
    <text evidence="1">The sequence shown here is derived from an EMBL/GenBank/DDBJ whole genome shotgun (WGS) entry which is preliminary data.</text>
</comment>